<sequence>MTADTSCPDSTPPPTSPSLISPTSTAVSNGDFVINIQSDPEKGNAIEQDSNADEKDILRQADAKDESARGRISNCWQKISSLSSRPHIPSPHRNSDGRMRLVQRIEDHPRGYSQFAAFMNTDENFLMCRSYGFLHNRVLLYRQDELSQLEKQLIAMDDEDRETCPQRLQSRKTDESMDDSRKTLIQKIDEKLGEYDNLVSRIRTYVSLKKPSGRDLSSFMHWVWDEKPLSREESRFLEHQDDFVALSDGQEVGWLDGFVEDSMTKCIPKRLMKKLFTSKEQYRKSDDENLHLMSKYRMDVLVRLILTLTTVGLLVGPSAILFFVPDHRTLKIVLIMLFTLLFSAAVSVFTKAKRHEMLAATATYAAVLVVFLGNFPL</sequence>
<evidence type="ECO:0000256" key="2">
    <source>
        <dbReference type="SAM" id="Phobius"/>
    </source>
</evidence>
<feature type="transmembrane region" description="Helical" evidence="2">
    <location>
        <begin position="357"/>
        <end position="375"/>
    </location>
</feature>
<proteinExistence type="predicted"/>
<dbReference type="PANTHER" id="PTHR34502">
    <property type="entry name" value="DUF6594 DOMAIN-CONTAINING PROTEIN-RELATED"/>
    <property type="match status" value="1"/>
</dbReference>
<evidence type="ECO:0000256" key="1">
    <source>
        <dbReference type="SAM" id="MobiDB-lite"/>
    </source>
</evidence>
<evidence type="ECO:0000313" key="4">
    <source>
        <dbReference type="EMBL" id="KAK0513549.1"/>
    </source>
</evidence>
<reference evidence="4" key="1">
    <citation type="submission" date="2023-03" db="EMBL/GenBank/DDBJ databases">
        <title>Complete genome of Cladonia borealis.</title>
        <authorList>
            <person name="Park H."/>
        </authorList>
    </citation>
    <scope>NUCLEOTIDE SEQUENCE</scope>
    <source>
        <strain evidence="4">ANT050790</strain>
    </source>
</reference>
<keyword evidence="2" id="KW-0812">Transmembrane</keyword>
<accession>A0AA39R494</accession>
<feature type="region of interest" description="Disordered" evidence="1">
    <location>
        <begin position="1"/>
        <end position="26"/>
    </location>
</feature>
<dbReference type="InterPro" id="IPR046529">
    <property type="entry name" value="DUF6594"/>
</dbReference>
<comment type="caution">
    <text evidence="4">The sequence shown here is derived from an EMBL/GenBank/DDBJ whole genome shotgun (WGS) entry which is preliminary data.</text>
</comment>
<evidence type="ECO:0000313" key="5">
    <source>
        <dbReference type="Proteomes" id="UP001166286"/>
    </source>
</evidence>
<name>A0AA39R494_9LECA</name>
<dbReference type="AlphaFoldDB" id="A0AA39R494"/>
<feature type="region of interest" description="Disordered" evidence="1">
    <location>
        <begin position="160"/>
        <end position="180"/>
    </location>
</feature>
<gene>
    <name evidence="4" type="ORF">JMJ35_003913</name>
</gene>
<dbReference type="PANTHER" id="PTHR34502:SF3">
    <property type="entry name" value="DUF6594 DOMAIN-CONTAINING PROTEIN"/>
    <property type="match status" value="1"/>
</dbReference>
<dbReference type="EMBL" id="JAFEKC020000007">
    <property type="protein sequence ID" value="KAK0513549.1"/>
    <property type="molecule type" value="Genomic_DNA"/>
</dbReference>
<dbReference type="Proteomes" id="UP001166286">
    <property type="component" value="Unassembled WGS sequence"/>
</dbReference>
<dbReference type="Pfam" id="PF20237">
    <property type="entry name" value="DUF6594"/>
    <property type="match status" value="1"/>
</dbReference>
<keyword evidence="2" id="KW-0472">Membrane</keyword>
<feature type="transmembrane region" description="Helical" evidence="2">
    <location>
        <begin position="330"/>
        <end position="350"/>
    </location>
</feature>
<organism evidence="4 5">
    <name type="scientific">Cladonia borealis</name>
    <dbReference type="NCBI Taxonomy" id="184061"/>
    <lineage>
        <taxon>Eukaryota</taxon>
        <taxon>Fungi</taxon>
        <taxon>Dikarya</taxon>
        <taxon>Ascomycota</taxon>
        <taxon>Pezizomycotina</taxon>
        <taxon>Lecanoromycetes</taxon>
        <taxon>OSLEUM clade</taxon>
        <taxon>Lecanoromycetidae</taxon>
        <taxon>Lecanorales</taxon>
        <taxon>Lecanorineae</taxon>
        <taxon>Cladoniaceae</taxon>
        <taxon>Cladonia</taxon>
    </lineage>
</organism>
<feature type="transmembrane region" description="Helical" evidence="2">
    <location>
        <begin position="300"/>
        <end position="324"/>
    </location>
</feature>
<feature type="domain" description="DUF6594" evidence="3">
    <location>
        <begin position="112"/>
        <end position="369"/>
    </location>
</feature>
<feature type="compositionally biased region" description="Basic and acidic residues" evidence="1">
    <location>
        <begin position="171"/>
        <end position="180"/>
    </location>
</feature>
<keyword evidence="2" id="KW-1133">Transmembrane helix</keyword>
<evidence type="ECO:0000259" key="3">
    <source>
        <dbReference type="Pfam" id="PF20237"/>
    </source>
</evidence>
<keyword evidence="5" id="KW-1185">Reference proteome</keyword>
<protein>
    <recommendedName>
        <fullName evidence="3">DUF6594 domain-containing protein</fullName>
    </recommendedName>
</protein>